<comment type="cofactor">
    <cofactor evidence="1 8">
        <name>FAD</name>
        <dbReference type="ChEBI" id="CHEBI:57692"/>
    </cofactor>
</comment>
<keyword evidence="6 8" id="KW-0560">Oxidoreductase</keyword>
<dbReference type="RefSeq" id="WP_131172237.1">
    <property type="nucleotide sequence ID" value="NZ_FXTL01000010.1"/>
</dbReference>
<sequence>MTSQTIAQRLGEPDRPTFSFEFFPPSDAAGAFVLLDTVVNLRELRPDWVSVTYGATGATRERTFDAVRAIQRHGGVQTMGHLTVSGQTRDEVAAALASYAELGVKHILAIRGDMPAGPLTPFEAHPDGLGNATELVRLVKASGDFEVGVAAFADGHPAQFDLDLDARILLDKQEAGASFAVTQMVFRADSYLALVERFRALGGTIPIVAGIMPVTNLGQIARFKAMAGDVMPDDLVAELMTAADDKARFREIGLERITRLCDQLLAGGAPGLQFFTLNRSTATNEIVARLRQIPPHRA</sequence>
<name>A0A4Q9KJU0_PROTD</name>
<gene>
    <name evidence="9" type="ORF">ET996_09040</name>
</gene>
<dbReference type="OrthoDB" id="9812555at2"/>
<evidence type="ECO:0000256" key="8">
    <source>
        <dbReference type="RuleBase" id="RU003862"/>
    </source>
</evidence>
<proteinExistence type="inferred from homology"/>
<evidence type="ECO:0000313" key="9">
    <source>
        <dbReference type="EMBL" id="TBT94732.1"/>
    </source>
</evidence>
<keyword evidence="10" id="KW-1185">Reference proteome</keyword>
<dbReference type="InterPro" id="IPR003171">
    <property type="entry name" value="Mehydrof_redctse-like"/>
</dbReference>
<dbReference type="Pfam" id="PF02219">
    <property type="entry name" value="MTHFR"/>
    <property type="match status" value="1"/>
</dbReference>
<dbReference type="PANTHER" id="PTHR45754:SF3">
    <property type="entry name" value="METHYLENETETRAHYDROFOLATE REDUCTASE (NADPH)"/>
    <property type="match status" value="1"/>
</dbReference>
<evidence type="ECO:0000256" key="1">
    <source>
        <dbReference type="ARBA" id="ARBA00001974"/>
    </source>
</evidence>
<dbReference type="AlphaFoldDB" id="A0A4Q9KJU0"/>
<comment type="catalytic activity">
    <reaction evidence="7">
        <text>(6S)-5-methyl-5,6,7,8-tetrahydrofolate + NAD(+) = (6R)-5,10-methylene-5,6,7,8-tetrahydrofolate + NADH + H(+)</text>
        <dbReference type="Rhea" id="RHEA:19821"/>
        <dbReference type="ChEBI" id="CHEBI:15378"/>
        <dbReference type="ChEBI" id="CHEBI:15636"/>
        <dbReference type="ChEBI" id="CHEBI:18608"/>
        <dbReference type="ChEBI" id="CHEBI:57540"/>
        <dbReference type="ChEBI" id="CHEBI:57945"/>
        <dbReference type="EC" id="1.5.1.54"/>
    </reaction>
    <physiologicalReaction direction="right-to-left" evidence="7">
        <dbReference type="Rhea" id="RHEA:19823"/>
    </physiologicalReaction>
</comment>
<comment type="caution">
    <text evidence="9">The sequence shown here is derived from an EMBL/GenBank/DDBJ whole genome shotgun (WGS) entry which is preliminary data.</text>
</comment>
<dbReference type="CDD" id="cd00537">
    <property type="entry name" value="MTHFR"/>
    <property type="match status" value="1"/>
</dbReference>
<dbReference type="Gene3D" id="3.20.20.220">
    <property type="match status" value="1"/>
</dbReference>
<accession>A0A4Q9KJU0</accession>
<evidence type="ECO:0000256" key="4">
    <source>
        <dbReference type="ARBA" id="ARBA00022630"/>
    </source>
</evidence>
<evidence type="ECO:0000256" key="6">
    <source>
        <dbReference type="ARBA" id="ARBA00023002"/>
    </source>
</evidence>
<dbReference type="GO" id="GO:0009086">
    <property type="term" value="P:methionine biosynthetic process"/>
    <property type="evidence" value="ECO:0007669"/>
    <property type="project" value="TreeGrafter"/>
</dbReference>
<evidence type="ECO:0000256" key="2">
    <source>
        <dbReference type="ARBA" id="ARBA00004777"/>
    </source>
</evidence>
<dbReference type="GO" id="GO:0071949">
    <property type="term" value="F:FAD binding"/>
    <property type="evidence" value="ECO:0007669"/>
    <property type="project" value="TreeGrafter"/>
</dbReference>
<dbReference type="GO" id="GO:0035999">
    <property type="term" value="P:tetrahydrofolate interconversion"/>
    <property type="evidence" value="ECO:0007669"/>
    <property type="project" value="UniProtKB-UniPathway"/>
</dbReference>
<dbReference type="InterPro" id="IPR029041">
    <property type="entry name" value="FAD-linked_oxidoreductase-like"/>
</dbReference>
<dbReference type="Proteomes" id="UP000291933">
    <property type="component" value="Unassembled WGS sequence"/>
</dbReference>
<dbReference type="PANTHER" id="PTHR45754">
    <property type="entry name" value="METHYLENETETRAHYDROFOLATE REDUCTASE"/>
    <property type="match status" value="1"/>
</dbReference>
<comment type="pathway">
    <text evidence="2 8">One-carbon metabolism; tetrahydrofolate interconversion.</text>
</comment>
<dbReference type="UniPathway" id="UPA00193"/>
<dbReference type="GO" id="GO:0106312">
    <property type="term" value="F:methylenetetrahydrofolate reductase (NADH) activity"/>
    <property type="evidence" value="ECO:0007669"/>
    <property type="project" value="UniProtKB-EC"/>
</dbReference>
<organism evidence="9 10">
    <name type="scientific">Propioniciclava tarda</name>
    <dbReference type="NCBI Taxonomy" id="433330"/>
    <lineage>
        <taxon>Bacteria</taxon>
        <taxon>Bacillati</taxon>
        <taxon>Actinomycetota</taxon>
        <taxon>Actinomycetes</taxon>
        <taxon>Propionibacteriales</taxon>
        <taxon>Propionibacteriaceae</taxon>
        <taxon>Propioniciclava</taxon>
    </lineage>
</organism>
<keyword evidence="5 8" id="KW-0274">FAD</keyword>
<comment type="similarity">
    <text evidence="3 8">Belongs to the methylenetetrahydrofolate reductase family.</text>
</comment>
<evidence type="ECO:0000256" key="5">
    <source>
        <dbReference type="ARBA" id="ARBA00022827"/>
    </source>
</evidence>
<protein>
    <recommendedName>
        <fullName evidence="8">Methylenetetrahydrofolate reductase</fullName>
    </recommendedName>
</protein>
<keyword evidence="4 8" id="KW-0285">Flavoprotein</keyword>
<evidence type="ECO:0000313" key="10">
    <source>
        <dbReference type="Proteomes" id="UP000291933"/>
    </source>
</evidence>
<dbReference type="GO" id="GO:0005829">
    <property type="term" value="C:cytosol"/>
    <property type="evidence" value="ECO:0007669"/>
    <property type="project" value="TreeGrafter"/>
</dbReference>
<evidence type="ECO:0000256" key="3">
    <source>
        <dbReference type="ARBA" id="ARBA00006743"/>
    </source>
</evidence>
<dbReference type="EMBL" id="SDMR01000010">
    <property type="protein sequence ID" value="TBT94732.1"/>
    <property type="molecule type" value="Genomic_DNA"/>
</dbReference>
<dbReference type="SUPFAM" id="SSF51730">
    <property type="entry name" value="FAD-linked oxidoreductase"/>
    <property type="match status" value="1"/>
</dbReference>
<evidence type="ECO:0000256" key="7">
    <source>
        <dbReference type="ARBA" id="ARBA00048628"/>
    </source>
</evidence>
<reference evidence="9 10" key="1">
    <citation type="submission" date="2019-01" db="EMBL/GenBank/DDBJ databases">
        <title>Lactibacter flavus gen. nov., sp. nov., a novel bacterium of the family Propionibacteriaceae isolated from raw milk and dairy products.</title>
        <authorList>
            <person name="Huptas C."/>
            <person name="Wenning M."/>
            <person name="Breitenwieser F."/>
            <person name="Doll E."/>
            <person name="Von Neubeck M."/>
            <person name="Busse H.-J."/>
            <person name="Scherer S."/>
        </authorList>
    </citation>
    <scope>NUCLEOTIDE SEQUENCE [LARGE SCALE GENOMIC DNA]</scope>
    <source>
        <strain evidence="9 10">DSM 22130</strain>
    </source>
</reference>